<feature type="region of interest" description="Disordered" evidence="1">
    <location>
        <begin position="1"/>
        <end position="26"/>
    </location>
</feature>
<dbReference type="PANTHER" id="PTHR46536:SF3">
    <property type="entry name" value="ARF7 EFFECTOR PROTEIN C-TERMINAL DOMAIN-CONTAINING PROTEIN"/>
    <property type="match status" value="1"/>
</dbReference>
<evidence type="ECO:0000313" key="4">
    <source>
        <dbReference type="Proteomes" id="UP000887116"/>
    </source>
</evidence>
<name>A0A8X6LTS7_TRICU</name>
<organism evidence="3 4">
    <name type="scientific">Trichonephila clavata</name>
    <name type="common">Joro spider</name>
    <name type="synonym">Nephila clavata</name>
    <dbReference type="NCBI Taxonomy" id="2740835"/>
    <lineage>
        <taxon>Eukaryota</taxon>
        <taxon>Metazoa</taxon>
        <taxon>Ecdysozoa</taxon>
        <taxon>Arthropoda</taxon>
        <taxon>Chelicerata</taxon>
        <taxon>Arachnida</taxon>
        <taxon>Araneae</taxon>
        <taxon>Araneomorphae</taxon>
        <taxon>Entelegynae</taxon>
        <taxon>Araneoidea</taxon>
        <taxon>Nephilidae</taxon>
        <taxon>Trichonephila</taxon>
    </lineage>
</organism>
<evidence type="ECO:0000259" key="2">
    <source>
        <dbReference type="Pfam" id="PF14949"/>
    </source>
</evidence>
<accession>A0A8X6LTS7</accession>
<dbReference type="InterPro" id="IPR029264">
    <property type="entry name" value="ARF7EP_C"/>
</dbReference>
<dbReference type="EMBL" id="BMAO01008044">
    <property type="protein sequence ID" value="GFR20377.1"/>
    <property type="molecule type" value="Genomic_DNA"/>
</dbReference>
<comment type="caution">
    <text evidence="3">The sequence shown here is derived from an EMBL/GenBank/DDBJ whole genome shotgun (WGS) entry which is preliminary data.</text>
</comment>
<evidence type="ECO:0000256" key="1">
    <source>
        <dbReference type="SAM" id="MobiDB-lite"/>
    </source>
</evidence>
<gene>
    <name evidence="3" type="primary">g.13368</name>
    <name evidence="3" type="ORF">TNCT_486321</name>
</gene>
<evidence type="ECO:0000313" key="3">
    <source>
        <dbReference type="EMBL" id="GFR20377.1"/>
    </source>
</evidence>
<keyword evidence="4" id="KW-1185">Reference proteome</keyword>
<dbReference type="Pfam" id="PF14949">
    <property type="entry name" value="ARF7EP_C"/>
    <property type="match status" value="1"/>
</dbReference>
<feature type="compositionally biased region" description="Basic and acidic residues" evidence="1">
    <location>
        <begin position="1"/>
        <end position="21"/>
    </location>
</feature>
<reference evidence="3" key="1">
    <citation type="submission" date="2020-07" db="EMBL/GenBank/DDBJ databases">
        <title>Multicomponent nature underlies the extraordinary mechanical properties of spider dragline silk.</title>
        <authorList>
            <person name="Kono N."/>
            <person name="Nakamura H."/>
            <person name="Mori M."/>
            <person name="Yoshida Y."/>
            <person name="Ohtoshi R."/>
            <person name="Malay A.D."/>
            <person name="Moran D.A.P."/>
            <person name="Tomita M."/>
            <person name="Numata K."/>
            <person name="Arakawa K."/>
        </authorList>
    </citation>
    <scope>NUCLEOTIDE SEQUENCE</scope>
</reference>
<protein>
    <submittedName>
        <fullName evidence="3">ARF7EP_C domain-containing protein</fullName>
    </submittedName>
</protein>
<proteinExistence type="predicted"/>
<dbReference type="OrthoDB" id="5984406at2759"/>
<sequence length="150" mass="17539">MANKSTHENMAMKEGTEKPKESEDEYDLDFDIDVDVQLDLDVSERELKKIEKLEAKTRKKQKKQERKYDNDGIHIETGMDLCDCLNVACEGCFMPCRKCSSEKCGDECRRNRRSQYEAYKIEGTNTVVANPTMNWKEGEPEKLKFETFYN</sequence>
<dbReference type="Proteomes" id="UP000887116">
    <property type="component" value="Unassembled WGS sequence"/>
</dbReference>
<dbReference type="PANTHER" id="PTHR46536">
    <property type="entry name" value="ARL14 EFFECTOR PROTEIN"/>
    <property type="match status" value="1"/>
</dbReference>
<feature type="domain" description="ARF7 effector protein C-terminal" evidence="2">
    <location>
        <begin position="38"/>
        <end position="119"/>
    </location>
</feature>
<dbReference type="AlphaFoldDB" id="A0A8X6LTS7"/>